<feature type="non-terminal residue" evidence="2">
    <location>
        <position position="199"/>
    </location>
</feature>
<dbReference type="Gene3D" id="3.40.50.720">
    <property type="entry name" value="NAD(P)-binding Rossmann-like Domain"/>
    <property type="match status" value="1"/>
</dbReference>
<dbReference type="GO" id="GO:0050577">
    <property type="term" value="F:GDP-L-fucose synthase activity"/>
    <property type="evidence" value="ECO:0007669"/>
    <property type="project" value="TreeGrafter"/>
</dbReference>
<feature type="domain" description="NAD-dependent epimerase/dehydratase" evidence="1">
    <location>
        <begin position="8"/>
        <end position="195"/>
    </location>
</feature>
<evidence type="ECO:0000259" key="1">
    <source>
        <dbReference type="Pfam" id="PF01370"/>
    </source>
</evidence>
<dbReference type="InterPro" id="IPR001509">
    <property type="entry name" value="Epimerase_deHydtase"/>
</dbReference>
<dbReference type="EMBL" id="BARS01012717">
    <property type="protein sequence ID" value="GAF89441.1"/>
    <property type="molecule type" value="Genomic_DNA"/>
</dbReference>
<dbReference type="PANTHER" id="PTHR43238:SF1">
    <property type="entry name" value="GDP-L-FUCOSE SYNTHASE"/>
    <property type="match status" value="1"/>
</dbReference>
<name>X0TQD8_9ZZZZ</name>
<dbReference type="InterPro" id="IPR036291">
    <property type="entry name" value="NAD(P)-bd_dom_sf"/>
</dbReference>
<dbReference type="Pfam" id="PF01370">
    <property type="entry name" value="Epimerase"/>
    <property type="match status" value="1"/>
</dbReference>
<gene>
    <name evidence="2" type="ORF">S01H1_22510</name>
</gene>
<dbReference type="PANTHER" id="PTHR43238">
    <property type="entry name" value="GDP-L-FUCOSE SYNTHASE"/>
    <property type="match status" value="1"/>
</dbReference>
<dbReference type="AlphaFoldDB" id="X0TQD8"/>
<comment type="caution">
    <text evidence="2">The sequence shown here is derived from an EMBL/GenBank/DDBJ whole genome shotgun (WGS) entry which is preliminary data.</text>
</comment>
<proteinExistence type="predicted"/>
<dbReference type="SUPFAM" id="SSF51735">
    <property type="entry name" value="NAD(P)-binding Rossmann-fold domains"/>
    <property type="match status" value="1"/>
</dbReference>
<evidence type="ECO:0000313" key="2">
    <source>
        <dbReference type="EMBL" id="GAF89441.1"/>
    </source>
</evidence>
<reference evidence="2" key="1">
    <citation type="journal article" date="2014" name="Front. Microbiol.">
        <title>High frequency of phylogenetically diverse reductive dehalogenase-homologous genes in deep subseafloor sedimentary metagenomes.</title>
        <authorList>
            <person name="Kawai M."/>
            <person name="Futagami T."/>
            <person name="Toyoda A."/>
            <person name="Takaki Y."/>
            <person name="Nishi S."/>
            <person name="Hori S."/>
            <person name="Arai W."/>
            <person name="Tsubouchi T."/>
            <person name="Morono Y."/>
            <person name="Uchiyama I."/>
            <person name="Ito T."/>
            <person name="Fujiyama A."/>
            <person name="Inagaki F."/>
            <person name="Takami H."/>
        </authorList>
    </citation>
    <scope>NUCLEOTIDE SEQUENCE</scope>
    <source>
        <strain evidence="2">Expedition CK06-06</strain>
    </source>
</reference>
<sequence>VMFKDSKIYVAGHTGLLGSALISKLRERGYSRVTTKAHTELDLTDERAVFEFFSGEKPEYVFLCAGKVGGIVSNKTYPADYLHTNIAIQDNVFEAAQKYEVKHLLFYGSSCVYPKFSPQPIKEEYLLTSPLEETSEGYATAKIAGIIACKAYNQQYQTNRFIALIPNSMYGPNDNFNIESCHVLSALICKFHEAKINNV</sequence>
<accession>X0TQD8</accession>
<feature type="non-terminal residue" evidence="2">
    <location>
        <position position="1"/>
    </location>
</feature>
<organism evidence="2">
    <name type="scientific">marine sediment metagenome</name>
    <dbReference type="NCBI Taxonomy" id="412755"/>
    <lineage>
        <taxon>unclassified sequences</taxon>
        <taxon>metagenomes</taxon>
        <taxon>ecological metagenomes</taxon>
    </lineage>
</organism>
<protein>
    <recommendedName>
        <fullName evidence="1">NAD-dependent epimerase/dehydratase domain-containing protein</fullName>
    </recommendedName>
</protein>